<keyword evidence="3" id="KW-1185">Reference proteome</keyword>
<keyword evidence="1" id="KW-0812">Transmembrane</keyword>
<feature type="transmembrane region" description="Helical" evidence="1">
    <location>
        <begin position="69"/>
        <end position="94"/>
    </location>
</feature>
<keyword evidence="1" id="KW-0472">Membrane</keyword>
<comment type="caution">
    <text evidence="2">The sequence shown here is derived from an EMBL/GenBank/DDBJ whole genome shotgun (WGS) entry which is preliminary data.</text>
</comment>
<reference evidence="2 3" key="1">
    <citation type="submission" date="2021-01" db="EMBL/GenBank/DDBJ databases">
        <title>Genomic Encyclopedia of Type Strains, Phase IV (KMG-IV): sequencing the most valuable type-strain genomes for metagenomic binning, comparative biology and taxonomic classification.</title>
        <authorList>
            <person name="Goeker M."/>
        </authorList>
    </citation>
    <scope>NUCLEOTIDE SEQUENCE [LARGE SCALE GENOMIC DNA]</scope>
    <source>
        <strain evidence="2 3">DSM 104297</strain>
    </source>
</reference>
<name>A0ABS2QRL9_9BACI</name>
<dbReference type="RefSeq" id="WP_205183337.1">
    <property type="nucleotide sequence ID" value="NZ_JAFBFC010000001.1"/>
</dbReference>
<feature type="transmembrane region" description="Helical" evidence="1">
    <location>
        <begin position="40"/>
        <end position="57"/>
    </location>
</feature>
<sequence>MEIKVQMLHHSTDEPTKYMLQTVIDRKRKFERLKEKEKKLTLAFIAALLLVGLYLFFSFSKISIFSFSAAISFLVGETYHLFFILAVMSSYLYLLQIHKKSEKAEKEFHDLRCEIIQKSKELWPTNEKWESRQHVFQLMKREYDINLYHENK</sequence>
<organism evidence="2 3">
    <name type="scientific">Priestia iocasae</name>
    <dbReference type="NCBI Taxonomy" id="2291674"/>
    <lineage>
        <taxon>Bacteria</taxon>
        <taxon>Bacillati</taxon>
        <taxon>Bacillota</taxon>
        <taxon>Bacilli</taxon>
        <taxon>Bacillales</taxon>
        <taxon>Bacillaceae</taxon>
        <taxon>Priestia</taxon>
    </lineage>
</organism>
<keyword evidence="1" id="KW-1133">Transmembrane helix</keyword>
<evidence type="ECO:0008006" key="4">
    <source>
        <dbReference type="Google" id="ProtNLM"/>
    </source>
</evidence>
<evidence type="ECO:0000313" key="3">
    <source>
        <dbReference type="Proteomes" id="UP000809829"/>
    </source>
</evidence>
<dbReference type="Pfam" id="PF10864">
    <property type="entry name" value="DUF2663"/>
    <property type="match status" value="1"/>
</dbReference>
<accession>A0ABS2QRL9</accession>
<gene>
    <name evidence="2" type="ORF">JOC83_000518</name>
</gene>
<dbReference type="EMBL" id="JAFBFC010000001">
    <property type="protein sequence ID" value="MBM7701692.1"/>
    <property type="molecule type" value="Genomic_DNA"/>
</dbReference>
<dbReference type="InterPro" id="IPR020210">
    <property type="entry name" value="Uncharacterised_YpbF_TM"/>
</dbReference>
<protein>
    <recommendedName>
        <fullName evidence="4">DUF2663 family protein</fullName>
    </recommendedName>
</protein>
<evidence type="ECO:0000256" key="1">
    <source>
        <dbReference type="SAM" id="Phobius"/>
    </source>
</evidence>
<evidence type="ECO:0000313" key="2">
    <source>
        <dbReference type="EMBL" id="MBM7701692.1"/>
    </source>
</evidence>
<dbReference type="Proteomes" id="UP000809829">
    <property type="component" value="Unassembled WGS sequence"/>
</dbReference>
<proteinExistence type="predicted"/>